<keyword evidence="2" id="KW-1185">Reference proteome</keyword>
<reference evidence="1" key="1">
    <citation type="journal article" date="2020" name="Stud. Mycol.">
        <title>101 Dothideomycetes genomes: a test case for predicting lifestyles and emergence of pathogens.</title>
        <authorList>
            <person name="Haridas S."/>
            <person name="Albert R."/>
            <person name="Binder M."/>
            <person name="Bloem J."/>
            <person name="Labutti K."/>
            <person name="Salamov A."/>
            <person name="Andreopoulos B."/>
            <person name="Baker S."/>
            <person name="Barry K."/>
            <person name="Bills G."/>
            <person name="Bluhm B."/>
            <person name="Cannon C."/>
            <person name="Castanera R."/>
            <person name="Culley D."/>
            <person name="Daum C."/>
            <person name="Ezra D."/>
            <person name="Gonzalez J."/>
            <person name="Henrissat B."/>
            <person name="Kuo A."/>
            <person name="Liang C."/>
            <person name="Lipzen A."/>
            <person name="Lutzoni F."/>
            <person name="Magnuson J."/>
            <person name="Mondo S."/>
            <person name="Nolan M."/>
            <person name="Ohm R."/>
            <person name="Pangilinan J."/>
            <person name="Park H.-J."/>
            <person name="Ramirez L."/>
            <person name="Alfaro M."/>
            <person name="Sun H."/>
            <person name="Tritt A."/>
            <person name="Yoshinaga Y."/>
            <person name="Zwiers L.-H."/>
            <person name="Turgeon B."/>
            <person name="Goodwin S."/>
            <person name="Spatafora J."/>
            <person name="Crous P."/>
            <person name="Grigoriev I."/>
        </authorList>
    </citation>
    <scope>NUCLEOTIDE SEQUENCE</scope>
    <source>
        <strain evidence="1">CBS 113979</strain>
    </source>
</reference>
<organism evidence="1 2">
    <name type="scientific">Aulographum hederae CBS 113979</name>
    <dbReference type="NCBI Taxonomy" id="1176131"/>
    <lineage>
        <taxon>Eukaryota</taxon>
        <taxon>Fungi</taxon>
        <taxon>Dikarya</taxon>
        <taxon>Ascomycota</taxon>
        <taxon>Pezizomycotina</taxon>
        <taxon>Dothideomycetes</taxon>
        <taxon>Pleosporomycetidae</taxon>
        <taxon>Aulographales</taxon>
        <taxon>Aulographaceae</taxon>
    </lineage>
</organism>
<gene>
    <name evidence="1" type="ORF">K402DRAFT_343684</name>
</gene>
<dbReference type="InterPro" id="IPR029058">
    <property type="entry name" value="AB_hydrolase_fold"/>
</dbReference>
<name>A0A6G1GIN6_9PEZI</name>
<proteinExistence type="predicted"/>
<dbReference type="Gene3D" id="3.40.50.1820">
    <property type="entry name" value="alpha/beta hydrolase"/>
    <property type="match status" value="1"/>
</dbReference>
<dbReference type="AlphaFoldDB" id="A0A6G1GIN6"/>
<protein>
    <recommendedName>
        <fullName evidence="3">Alpha/beta hydrolase</fullName>
    </recommendedName>
</protein>
<evidence type="ECO:0008006" key="3">
    <source>
        <dbReference type="Google" id="ProtNLM"/>
    </source>
</evidence>
<accession>A0A6G1GIN6</accession>
<evidence type="ECO:0000313" key="1">
    <source>
        <dbReference type="EMBL" id="KAF1980813.1"/>
    </source>
</evidence>
<evidence type="ECO:0000313" key="2">
    <source>
        <dbReference type="Proteomes" id="UP000800041"/>
    </source>
</evidence>
<dbReference type="EMBL" id="ML977219">
    <property type="protein sequence ID" value="KAF1980813.1"/>
    <property type="molecule type" value="Genomic_DNA"/>
</dbReference>
<dbReference type="OrthoDB" id="8119704at2759"/>
<dbReference type="Proteomes" id="UP000800041">
    <property type="component" value="Unassembled WGS sequence"/>
</dbReference>
<sequence length="106" mass="12446">PFEAWMRAVVARTDGKARRLMWEKFEKGEGVDQKKVLREWTDGYTAVVNGADEPYVELGYVDGVEYGRLWEGRCHRIEGGGHAPFWERREEFGEIYGRFIRDCEEL</sequence>
<feature type="non-terminal residue" evidence="1">
    <location>
        <position position="1"/>
    </location>
</feature>
<dbReference type="SUPFAM" id="SSF53474">
    <property type="entry name" value="alpha/beta-Hydrolases"/>
    <property type="match status" value="1"/>
</dbReference>